<comment type="caution">
    <text evidence="2">The sequence shown here is derived from an EMBL/GenBank/DDBJ whole genome shotgun (WGS) entry which is preliminary data.</text>
</comment>
<dbReference type="InterPro" id="IPR001296">
    <property type="entry name" value="Glyco_trans_1"/>
</dbReference>
<keyword evidence="2" id="KW-0808">Transferase</keyword>
<reference evidence="2" key="1">
    <citation type="submission" date="2019-08" db="EMBL/GenBank/DDBJ databases">
        <authorList>
            <person name="Kucharzyk K."/>
            <person name="Murdoch R.W."/>
            <person name="Higgins S."/>
            <person name="Loffler F."/>
        </authorList>
    </citation>
    <scope>NUCLEOTIDE SEQUENCE</scope>
</reference>
<name>A0A645H445_9ZZZZ</name>
<dbReference type="GO" id="GO:0016757">
    <property type="term" value="F:glycosyltransferase activity"/>
    <property type="evidence" value="ECO:0007669"/>
    <property type="project" value="UniProtKB-KW"/>
</dbReference>
<protein>
    <submittedName>
        <fullName evidence="2">N-acetylgalactosamine-N, N'-diacetylbacillosaminyl-diphospho-undecaprenol 4-alpha-N-acetylgalactosaminyltransferase</fullName>
        <ecNumber evidence="2">2.4.1.291</ecNumber>
    </submittedName>
</protein>
<dbReference type="SUPFAM" id="SSF53756">
    <property type="entry name" value="UDP-Glycosyltransferase/glycogen phosphorylase"/>
    <property type="match status" value="1"/>
</dbReference>
<dbReference type="CDD" id="cd03811">
    <property type="entry name" value="GT4_GT28_WabH-like"/>
    <property type="match status" value="1"/>
</dbReference>
<feature type="domain" description="Glycosyl transferase family 1" evidence="1">
    <location>
        <begin position="21"/>
        <end position="178"/>
    </location>
</feature>
<gene>
    <name evidence="2" type="primary">pglJ_7</name>
    <name evidence="2" type="ORF">SDC9_181290</name>
</gene>
<dbReference type="EC" id="2.4.1.291" evidence="2"/>
<evidence type="ECO:0000259" key="1">
    <source>
        <dbReference type="Pfam" id="PF00534"/>
    </source>
</evidence>
<keyword evidence="2" id="KW-0328">Glycosyltransferase</keyword>
<dbReference type="Gene3D" id="3.40.50.2000">
    <property type="entry name" value="Glycogen Phosphorylase B"/>
    <property type="match status" value="1"/>
</dbReference>
<dbReference type="AlphaFoldDB" id="A0A645H445"/>
<accession>A0A645H445</accession>
<organism evidence="2">
    <name type="scientific">bioreactor metagenome</name>
    <dbReference type="NCBI Taxonomy" id="1076179"/>
    <lineage>
        <taxon>unclassified sequences</taxon>
        <taxon>metagenomes</taxon>
        <taxon>ecological metagenomes</taxon>
    </lineage>
</organism>
<dbReference type="EMBL" id="VSSQ01086476">
    <property type="protein sequence ID" value="MPN33798.1"/>
    <property type="molecule type" value="Genomic_DNA"/>
</dbReference>
<proteinExistence type="predicted"/>
<dbReference type="PANTHER" id="PTHR12526">
    <property type="entry name" value="GLYCOSYLTRANSFERASE"/>
    <property type="match status" value="1"/>
</dbReference>
<sequence length="199" mass="23033">MFYNILDIKKITDKSSERIDENDLFIDNTINIVTVGRISGEKGYDRIPDVMKQLVDNNYKIKWIIIGDGPDRERIENLIKEHNVENNVVLLGTRENPYPYMRACDIYVQPSYTEGYCTTTYEAKILHKPVVTTDVPGMREQFESGKNGLIAESSVDGLYDGIKKLIDEPELREKFIHNLENESMDNSGEIEKLYKFIEE</sequence>
<evidence type="ECO:0000313" key="2">
    <source>
        <dbReference type="EMBL" id="MPN33798.1"/>
    </source>
</evidence>
<dbReference type="Pfam" id="PF00534">
    <property type="entry name" value="Glycos_transf_1"/>
    <property type="match status" value="1"/>
</dbReference>